<keyword evidence="8 12" id="KW-0067">ATP-binding</keyword>
<dbReference type="PROSITE" id="PS00108">
    <property type="entry name" value="PROTEIN_KINASE_ST"/>
    <property type="match status" value="1"/>
</dbReference>
<dbReference type="InterPro" id="IPR000719">
    <property type="entry name" value="Prot_kinase_dom"/>
</dbReference>
<keyword evidence="15" id="KW-1185">Reference proteome</keyword>
<sequence length="811" mass="90702">MALNALEGLGLAKPITTMITMMMQKKPAVLYHYPCPDGAFAALAAHLFFSAACLLVMFFPNTVYNPIASNQLPLAVISDIYLLDFVDPSGFVQETSSKFDVGLNFESILVQAVVLFEFGGCNQSGIGQLILKAGNDSFGQSYEIALVSGAFGHCLAVNADSVSELRRELVHQLAKKSRNLKWSYAEQPDDHICPASSCGNIPNISYPFRLQTDPPNCGKKRYELSCENNNRSTVLNLYSGKYHVHAINYNNYTIRLADFNIDKANCSAVPPYSLSIYNFTYKDPYLTSMDTDSESYSLSEDLTFVKCENSVESPLYIRTDPCINSSGAASTTLSREEYYSYVKVGGTYTSELEDSCRIELMVMITSRLQRIWENRSTNISYKNIHNQLVYGFELSWSSSFAEDHIVDCCYGRPDWSTSIPTIAQICLLVLCVVLSSVGLSRLLLAVASHTYKLRRQHLSMCNIIEEFLQANNDLMPISYSYSEIRKMTKGFKHKLGEGGYGSVYKGKLRSGRFVAIKMLEKSKANGQEFINEVSTIGRIHHVNVVQLVGFCAKGSKRALVYDFMPNGSLDKYLFSEEGINSLDCTTMCEISCGVACGIEYLHRGCNMQILHFDIKPHNILLDENFIPKVSDFGLARLSPLGNSIVSLTAARGTMGYIAPELFYKNIGAVSNKADVYSFGMLLMEMASRRKNLNARAEHTSQIYFPSWIYDQIKEGNEVEMGDATDDESKIRKKMIIVALWCIQMNPNDQPTMNRVKKMLEGDVESLQMPPKPFLCPQEMPLNDEGLKSNSRYSTPASDDESKQISEIVELH</sequence>
<evidence type="ECO:0000313" key="16">
    <source>
        <dbReference type="RefSeq" id="XP_060671081.1"/>
    </source>
</evidence>
<evidence type="ECO:0000256" key="3">
    <source>
        <dbReference type="ARBA" id="ARBA00022679"/>
    </source>
</evidence>
<proteinExistence type="predicted"/>
<dbReference type="InterPro" id="IPR008271">
    <property type="entry name" value="Ser/Thr_kinase_AS"/>
</dbReference>
<dbReference type="PROSITE" id="PS50011">
    <property type="entry name" value="PROTEIN_KINASE_DOM"/>
    <property type="match status" value="1"/>
</dbReference>
<dbReference type="InterPro" id="IPR011009">
    <property type="entry name" value="Kinase-like_dom_sf"/>
</dbReference>
<keyword evidence="5" id="KW-0732">Signal</keyword>
<dbReference type="Pfam" id="PF13947">
    <property type="entry name" value="GUB_WAK_bind"/>
    <property type="match status" value="1"/>
</dbReference>
<dbReference type="InterPro" id="IPR025287">
    <property type="entry name" value="WAK_GUB"/>
</dbReference>
<feature type="binding site" evidence="12">
    <location>
        <position position="517"/>
    </location>
    <ligand>
        <name>ATP</name>
        <dbReference type="ChEBI" id="CHEBI:30616"/>
    </ligand>
</feature>
<reference evidence="16" key="1">
    <citation type="submission" date="2025-08" db="UniProtKB">
        <authorList>
            <consortium name="RefSeq"/>
        </authorList>
    </citation>
    <scope>IDENTIFICATION</scope>
    <source>
        <tissue evidence="16">Seedling</tissue>
    </source>
</reference>
<dbReference type="InterPro" id="IPR017441">
    <property type="entry name" value="Protein_kinase_ATP_BS"/>
</dbReference>
<dbReference type="InterPro" id="IPR045874">
    <property type="entry name" value="LRK10/LRL21-25-like"/>
</dbReference>
<evidence type="ECO:0000256" key="8">
    <source>
        <dbReference type="ARBA" id="ARBA00022840"/>
    </source>
</evidence>
<comment type="subcellular location">
    <subcellularLocation>
        <location evidence="1">Membrane</location>
        <topology evidence="1">Single-pass type I membrane protein</topology>
    </subcellularLocation>
</comment>
<evidence type="ECO:0000256" key="12">
    <source>
        <dbReference type="PROSITE-ProRule" id="PRU10141"/>
    </source>
</evidence>
<organism evidence="15 16">
    <name type="scientific">Ziziphus jujuba</name>
    <name type="common">Chinese jujube</name>
    <name type="synonym">Ziziphus sativa</name>
    <dbReference type="NCBI Taxonomy" id="326968"/>
    <lineage>
        <taxon>Eukaryota</taxon>
        <taxon>Viridiplantae</taxon>
        <taxon>Streptophyta</taxon>
        <taxon>Embryophyta</taxon>
        <taxon>Tracheophyta</taxon>
        <taxon>Spermatophyta</taxon>
        <taxon>Magnoliopsida</taxon>
        <taxon>eudicotyledons</taxon>
        <taxon>Gunneridae</taxon>
        <taxon>Pentapetalae</taxon>
        <taxon>rosids</taxon>
        <taxon>fabids</taxon>
        <taxon>Rosales</taxon>
        <taxon>Rhamnaceae</taxon>
        <taxon>Paliureae</taxon>
        <taxon>Ziziphus</taxon>
    </lineage>
</organism>
<dbReference type="Gene3D" id="1.10.510.10">
    <property type="entry name" value="Transferase(Phosphotransferase) domain 1"/>
    <property type="match status" value="1"/>
</dbReference>
<feature type="region of interest" description="Disordered" evidence="13">
    <location>
        <begin position="769"/>
        <end position="811"/>
    </location>
</feature>
<accession>A0ABM4A2X2</accession>
<feature type="compositionally biased region" description="Polar residues" evidence="13">
    <location>
        <begin position="787"/>
        <end position="796"/>
    </location>
</feature>
<dbReference type="GeneID" id="107405815"/>
<evidence type="ECO:0000256" key="13">
    <source>
        <dbReference type="SAM" id="MobiDB-lite"/>
    </source>
</evidence>
<keyword evidence="10" id="KW-0472">Membrane</keyword>
<dbReference type="SMART" id="SM00220">
    <property type="entry name" value="S_TKc"/>
    <property type="match status" value="1"/>
</dbReference>
<evidence type="ECO:0000256" key="7">
    <source>
        <dbReference type="ARBA" id="ARBA00022777"/>
    </source>
</evidence>
<gene>
    <name evidence="16" type="primary">LOC107405815</name>
</gene>
<keyword evidence="2" id="KW-0723">Serine/threonine-protein kinase</keyword>
<evidence type="ECO:0000256" key="5">
    <source>
        <dbReference type="ARBA" id="ARBA00022729"/>
    </source>
</evidence>
<evidence type="ECO:0000313" key="15">
    <source>
        <dbReference type="Proteomes" id="UP001652623"/>
    </source>
</evidence>
<evidence type="ECO:0000256" key="1">
    <source>
        <dbReference type="ARBA" id="ARBA00004479"/>
    </source>
</evidence>
<evidence type="ECO:0000256" key="2">
    <source>
        <dbReference type="ARBA" id="ARBA00022527"/>
    </source>
</evidence>
<protein>
    <submittedName>
        <fullName evidence="16">Rust resistance kinase Lr10-like</fullName>
    </submittedName>
</protein>
<keyword evidence="7" id="KW-0418">Kinase</keyword>
<dbReference type="SUPFAM" id="SSF56112">
    <property type="entry name" value="Protein kinase-like (PK-like)"/>
    <property type="match status" value="1"/>
</dbReference>
<feature type="compositionally biased region" description="Basic and acidic residues" evidence="13">
    <location>
        <begin position="799"/>
        <end position="811"/>
    </location>
</feature>
<evidence type="ECO:0000256" key="9">
    <source>
        <dbReference type="ARBA" id="ARBA00022989"/>
    </source>
</evidence>
<feature type="domain" description="Protein kinase" evidence="14">
    <location>
        <begin position="489"/>
        <end position="774"/>
    </location>
</feature>
<keyword evidence="6 12" id="KW-0547">Nucleotide-binding</keyword>
<evidence type="ECO:0000256" key="4">
    <source>
        <dbReference type="ARBA" id="ARBA00022692"/>
    </source>
</evidence>
<dbReference type="Pfam" id="PF00069">
    <property type="entry name" value="Pkinase"/>
    <property type="match status" value="1"/>
</dbReference>
<evidence type="ECO:0000259" key="14">
    <source>
        <dbReference type="PROSITE" id="PS50011"/>
    </source>
</evidence>
<dbReference type="RefSeq" id="XP_060671081.1">
    <property type="nucleotide sequence ID" value="XM_060815098.1"/>
</dbReference>
<evidence type="ECO:0000256" key="6">
    <source>
        <dbReference type="ARBA" id="ARBA00022741"/>
    </source>
</evidence>
<keyword evidence="3" id="KW-0808">Transferase</keyword>
<dbReference type="Proteomes" id="UP001652623">
    <property type="component" value="Chromosome 2"/>
</dbReference>
<dbReference type="PROSITE" id="PS00107">
    <property type="entry name" value="PROTEIN_KINASE_ATP"/>
    <property type="match status" value="1"/>
</dbReference>
<keyword evidence="4" id="KW-0812">Transmembrane</keyword>
<evidence type="ECO:0000256" key="10">
    <source>
        <dbReference type="ARBA" id="ARBA00023136"/>
    </source>
</evidence>
<dbReference type="PANTHER" id="PTHR27009">
    <property type="entry name" value="RUST RESISTANCE KINASE LR10-RELATED"/>
    <property type="match status" value="1"/>
</dbReference>
<evidence type="ECO:0000256" key="11">
    <source>
        <dbReference type="ARBA" id="ARBA00023180"/>
    </source>
</evidence>
<keyword evidence="9" id="KW-1133">Transmembrane helix</keyword>
<name>A0ABM4A2X2_ZIZJJ</name>
<dbReference type="Gene3D" id="3.30.200.20">
    <property type="entry name" value="Phosphorylase Kinase, domain 1"/>
    <property type="match status" value="1"/>
</dbReference>
<keyword evidence="11" id="KW-0325">Glycoprotein</keyword>